<dbReference type="SUPFAM" id="SSF52540">
    <property type="entry name" value="P-loop containing nucleoside triphosphate hydrolases"/>
    <property type="match status" value="1"/>
</dbReference>
<accession>A0A9P3FIY9</accession>
<dbReference type="EMBL" id="BOLY01000004">
    <property type="protein sequence ID" value="GIZ43980.1"/>
    <property type="molecule type" value="Genomic_DNA"/>
</dbReference>
<dbReference type="AlphaFoldDB" id="A0A9P3FIY9"/>
<dbReference type="GeneID" id="68292764"/>
<evidence type="ECO:0000313" key="1">
    <source>
        <dbReference type="EMBL" id="GIZ43980.1"/>
    </source>
</evidence>
<dbReference type="InterPro" id="IPR027417">
    <property type="entry name" value="P-loop_NTPase"/>
</dbReference>
<organism evidence="1 2">
    <name type="scientific">Cercospora kikuchii</name>
    <dbReference type="NCBI Taxonomy" id="84275"/>
    <lineage>
        <taxon>Eukaryota</taxon>
        <taxon>Fungi</taxon>
        <taxon>Dikarya</taxon>
        <taxon>Ascomycota</taxon>
        <taxon>Pezizomycotina</taxon>
        <taxon>Dothideomycetes</taxon>
        <taxon>Dothideomycetidae</taxon>
        <taxon>Mycosphaerellales</taxon>
        <taxon>Mycosphaerellaceae</taxon>
        <taxon>Cercospora</taxon>
    </lineage>
</organism>
<proteinExistence type="predicted"/>
<dbReference type="Pfam" id="PF13238">
    <property type="entry name" value="AAA_18"/>
    <property type="match status" value="1"/>
</dbReference>
<sequence>MESAESPKALVWINGFPGVGKLTVARELLKLYTKEQVALIDNHQLIDSVAARFQRNDPQYYVERRKERQKAFERWVLNRDERHRLVVFTDCQSKNELGSAIGAEYEDAALRAGRVFIPVVLHCDQSENLKRAVSTERQESGTTKLTDVEILAELRAEHVMLTFDLPTQLVLDVSDLMPSVTAWKLYEHIASIGSQDQWRS</sequence>
<evidence type="ECO:0000313" key="2">
    <source>
        <dbReference type="Proteomes" id="UP000825890"/>
    </source>
</evidence>
<comment type="caution">
    <text evidence="1">The sequence shown here is derived from an EMBL/GenBank/DDBJ whole genome shotgun (WGS) entry which is preliminary data.</text>
</comment>
<reference evidence="1 2" key="1">
    <citation type="submission" date="2021-01" db="EMBL/GenBank/DDBJ databases">
        <title>Cercospora kikuchii MAFF 305040 whole genome shotgun sequence.</title>
        <authorList>
            <person name="Kashiwa T."/>
            <person name="Suzuki T."/>
        </authorList>
    </citation>
    <scope>NUCLEOTIDE SEQUENCE [LARGE SCALE GENOMIC DNA]</scope>
    <source>
        <strain evidence="1 2">MAFF 305040</strain>
    </source>
</reference>
<dbReference type="Proteomes" id="UP000825890">
    <property type="component" value="Unassembled WGS sequence"/>
</dbReference>
<name>A0A9P3FIY9_9PEZI</name>
<dbReference type="RefSeq" id="XP_044658467.1">
    <property type="nucleotide sequence ID" value="XM_044802532.1"/>
</dbReference>
<evidence type="ECO:0008006" key="3">
    <source>
        <dbReference type="Google" id="ProtNLM"/>
    </source>
</evidence>
<gene>
    <name evidence="1" type="ORF">CKM354_000718900</name>
</gene>
<keyword evidence="2" id="KW-1185">Reference proteome</keyword>
<protein>
    <recommendedName>
        <fullName evidence="3">Adenylyl-sulfate kinase</fullName>
    </recommendedName>
</protein>
<dbReference type="OrthoDB" id="5426988at2759"/>
<dbReference type="Gene3D" id="3.40.50.300">
    <property type="entry name" value="P-loop containing nucleotide triphosphate hydrolases"/>
    <property type="match status" value="1"/>
</dbReference>